<evidence type="ECO:0000259" key="1">
    <source>
        <dbReference type="Pfam" id="PF14501"/>
    </source>
</evidence>
<dbReference type="InterPro" id="IPR036890">
    <property type="entry name" value="HATPase_C_sf"/>
</dbReference>
<name>A0A1S8MBN2_9CLOT</name>
<dbReference type="PANTHER" id="PTHR40448:SF1">
    <property type="entry name" value="TWO-COMPONENT SENSOR HISTIDINE KINASE"/>
    <property type="match status" value="1"/>
</dbReference>
<dbReference type="InterPro" id="IPR032834">
    <property type="entry name" value="NatK-like_C"/>
</dbReference>
<dbReference type="EMBL" id="CP096983">
    <property type="protein sequence ID" value="URZ09600.1"/>
    <property type="molecule type" value="Genomic_DNA"/>
</dbReference>
<dbReference type="KEGG" id="crw:CROST_002810"/>
<evidence type="ECO:0000313" key="3">
    <source>
        <dbReference type="Proteomes" id="UP000190951"/>
    </source>
</evidence>
<dbReference type="Pfam" id="PF14501">
    <property type="entry name" value="HATPase_c_5"/>
    <property type="match status" value="1"/>
</dbReference>
<protein>
    <recommendedName>
        <fullName evidence="1">Sensor histidine kinase NatK-like C-terminal domain-containing protein</fullName>
    </recommendedName>
</protein>
<feature type="domain" description="Sensor histidine kinase NatK-like C-terminal" evidence="1">
    <location>
        <begin position="333"/>
        <end position="436"/>
    </location>
</feature>
<dbReference type="SUPFAM" id="SSF55874">
    <property type="entry name" value="ATPase domain of HSP90 chaperone/DNA topoisomerase II/histidine kinase"/>
    <property type="match status" value="1"/>
</dbReference>
<dbReference type="Gene3D" id="3.30.565.10">
    <property type="entry name" value="Histidine kinase-like ATPase, C-terminal domain"/>
    <property type="match status" value="1"/>
</dbReference>
<dbReference type="CDD" id="cd16935">
    <property type="entry name" value="HATPase_AgrC-ComD-like"/>
    <property type="match status" value="1"/>
</dbReference>
<dbReference type="STRING" id="84029.CROST_26810"/>
<evidence type="ECO:0000313" key="2">
    <source>
        <dbReference type="EMBL" id="URZ09600.1"/>
    </source>
</evidence>
<dbReference type="RefSeq" id="WP_077833287.1">
    <property type="nucleotide sequence ID" value="NZ_CP096983.1"/>
</dbReference>
<accession>A0A1S8MBN2</accession>
<proteinExistence type="predicted"/>
<sequence length="444" mass="50646">MSHYIQIFGVVIILYMGIFTLCSRKIEIKPFMIAMIVNYSISSIAFILGYKSVAFIVYLVIPFVFLYLSTSDAIISITIPALACLITIMWDHFLGVIYSDVVLISEATIKNSSSLQLITIFIELIGVAITSKIIRKFVYEKVVKYNGQWSGKIRIVITTALILIIYIFYNFDLIIDPRIYTSGSELLRLKGVTLFLAYTILLVIIVFVLLRSIIKEIELKSKENEFQSLSEYTSKLEKLHNDMRGFRHDYINILLSMTGYIQNQDMQGLEKFFNEKIMPLSTSMKSNNFKISLLQNIEVPEIKGMFSAKIIRAQEMGIDVYIDIAEKITSFNMEIIDLSRIIGILLDNAIEASEKCDKPSIKVALIKKRSSVMLIIINNYYGEIPAIYKIYKRGFSTKGDNRGIGLSNLKEIIGQYKNVMLDTIIEDGQFKQIIEIKNDIKEGA</sequence>
<keyword evidence="3" id="KW-1185">Reference proteome</keyword>
<dbReference type="Proteomes" id="UP000190951">
    <property type="component" value="Chromosome"/>
</dbReference>
<dbReference type="GO" id="GO:0042802">
    <property type="term" value="F:identical protein binding"/>
    <property type="evidence" value="ECO:0007669"/>
    <property type="project" value="TreeGrafter"/>
</dbReference>
<organism evidence="2 3">
    <name type="scientific">Clostridium felsineum</name>
    <dbReference type="NCBI Taxonomy" id="36839"/>
    <lineage>
        <taxon>Bacteria</taxon>
        <taxon>Bacillati</taxon>
        <taxon>Bacillota</taxon>
        <taxon>Clostridia</taxon>
        <taxon>Eubacteriales</taxon>
        <taxon>Clostridiaceae</taxon>
        <taxon>Clostridium</taxon>
    </lineage>
</organism>
<gene>
    <name evidence="2" type="ORF">CROST_002810</name>
</gene>
<dbReference type="AlphaFoldDB" id="A0A1S8MBN2"/>
<reference evidence="2 3" key="1">
    <citation type="submission" date="2022-04" db="EMBL/GenBank/DDBJ databases">
        <title>Genome sequence of C. roseum typestrain.</title>
        <authorList>
            <person name="Poehlein A."/>
            <person name="Schoch T."/>
            <person name="Duerre P."/>
            <person name="Daniel R."/>
        </authorList>
    </citation>
    <scope>NUCLEOTIDE SEQUENCE [LARGE SCALE GENOMIC DNA]</scope>
    <source>
        <strain evidence="2 3">DSM 7320</strain>
    </source>
</reference>
<dbReference type="PANTHER" id="PTHR40448">
    <property type="entry name" value="TWO-COMPONENT SENSOR HISTIDINE KINASE"/>
    <property type="match status" value="1"/>
</dbReference>